<dbReference type="Pfam" id="PF00072">
    <property type="entry name" value="Response_reg"/>
    <property type="match status" value="1"/>
</dbReference>
<dbReference type="PROSITE" id="PS50043">
    <property type="entry name" value="HTH_LUXR_2"/>
    <property type="match status" value="1"/>
</dbReference>
<feature type="domain" description="Response regulatory" evidence="5">
    <location>
        <begin position="31"/>
        <end position="147"/>
    </location>
</feature>
<dbReference type="SUPFAM" id="SSF52172">
    <property type="entry name" value="CheY-like"/>
    <property type="match status" value="1"/>
</dbReference>
<dbReference type="SMART" id="SM00448">
    <property type="entry name" value="REC"/>
    <property type="match status" value="1"/>
</dbReference>
<dbReference type="InterPro" id="IPR016032">
    <property type="entry name" value="Sig_transdc_resp-reg_C-effctor"/>
</dbReference>
<feature type="modified residue" description="4-aspartylphosphate" evidence="3">
    <location>
        <position position="82"/>
    </location>
</feature>
<dbReference type="GO" id="GO:0000160">
    <property type="term" value="P:phosphorelay signal transduction system"/>
    <property type="evidence" value="ECO:0007669"/>
    <property type="project" value="InterPro"/>
</dbReference>
<dbReference type="PROSITE" id="PS50110">
    <property type="entry name" value="RESPONSE_REGULATORY"/>
    <property type="match status" value="1"/>
</dbReference>
<dbReference type="InterPro" id="IPR058245">
    <property type="entry name" value="NreC/VraR/RcsB-like_REC"/>
</dbReference>
<protein>
    <submittedName>
        <fullName evidence="6">Two component transcriptional regulator, LuxR family</fullName>
    </submittedName>
</protein>
<dbReference type="InterPro" id="IPR011006">
    <property type="entry name" value="CheY-like_superfamily"/>
</dbReference>
<keyword evidence="1 3" id="KW-0597">Phosphoprotein</keyword>
<evidence type="ECO:0000313" key="7">
    <source>
        <dbReference type="Proteomes" id="UP000198307"/>
    </source>
</evidence>
<evidence type="ECO:0000259" key="4">
    <source>
        <dbReference type="PROSITE" id="PS50043"/>
    </source>
</evidence>
<dbReference type="SUPFAM" id="SSF46894">
    <property type="entry name" value="C-terminal effector domain of the bipartite response regulators"/>
    <property type="match status" value="1"/>
</dbReference>
<proteinExistence type="predicted"/>
<dbReference type="PRINTS" id="PR00038">
    <property type="entry name" value="HTHLUXR"/>
</dbReference>
<feature type="domain" description="HTH luxR-type" evidence="4">
    <location>
        <begin position="164"/>
        <end position="231"/>
    </location>
</feature>
<dbReference type="CDD" id="cd06170">
    <property type="entry name" value="LuxR_C_like"/>
    <property type="match status" value="1"/>
</dbReference>
<evidence type="ECO:0000256" key="1">
    <source>
        <dbReference type="ARBA" id="ARBA00022553"/>
    </source>
</evidence>
<gene>
    <name evidence="6" type="ORF">SAMN05444959_105259</name>
</gene>
<dbReference type="SMART" id="SM00421">
    <property type="entry name" value="HTH_LUXR"/>
    <property type="match status" value="1"/>
</dbReference>
<dbReference type="GO" id="GO:0006355">
    <property type="term" value="P:regulation of DNA-templated transcription"/>
    <property type="evidence" value="ECO:0007669"/>
    <property type="project" value="InterPro"/>
</dbReference>
<dbReference type="GO" id="GO:0003677">
    <property type="term" value="F:DNA binding"/>
    <property type="evidence" value="ECO:0007669"/>
    <property type="project" value="UniProtKB-KW"/>
</dbReference>
<dbReference type="InterPro" id="IPR000792">
    <property type="entry name" value="Tscrpt_reg_LuxR_C"/>
</dbReference>
<dbReference type="PANTHER" id="PTHR45566:SF2">
    <property type="entry name" value="NARL SUBFAMILY"/>
    <property type="match status" value="1"/>
</dbReference>
<dbReference type="EMBL" id="FZQB01000005">
    <property type="protein sequence ID" value="SNT73813.1"/>
    <property type="molecule type" value="Genomic_DNA"/>
</dbReference>
<keyword evidence="2" id="KW-0238">DNA-binding</keyword>
<organism evidence="6 7">
    <name type="scientific">Paracoccus seriniphilus</name>
    <dbReference type="NCBI Taxonomy" id="184748"/>
    <lineage>
        <taxon>Bacteria</taxon>
        <taxon>Pseudomonadati</taxon>
        <taxon>Pseudomonadota</taxon>
        <taxon>Alphaproteobacteria</taxon>
        <taxon>Rhodobacterales</taxon>
        <taxon>Paracoccaceae</taxon>
        <taxon>Paracoccus</taxon>
    </lineage>
</organism>
<dbReference type="Gene3D" id="3.40.50.2300">
    <property type="match status" value="1"/>
</dbReference>
<dbReference type="InterPro" id="IPR051015">
    <property type="entry name" value="EvgA-like"/>
</dbReference>
<evidence type="ECO:0000256" key="3">
    <source>
        <dbReference type="PROSITE-ProRule" id="PRU00169"/>
    </source>
</evidence>
<accession>A0A239PUW1</accession>
<dbReference type="AlphaFoldDB" id="A0A239PUW1"/>
<dbReference type="InterPro" id="IPR001789">
    <property type="entry name" value="Sig_transdc_resp-reg_receiver"/>
</dbReference>
<evidence type="ECO:0000256" key="2">
    <source>
        <dbReference type="ARBA" id="ARBA00023125"/>
    </source>
</evidence>
<sequence length="233" mass="24499">MIAIGRFQARVAVRMPAEAQTGAGGTAAATRILLADDHEMVRDTLASYLRSEGNAEVVAVADFDAAFRRLKAGETFDLVLLDFNMPGMNGLDGLDRAIAVAGDAPVAILSGTAPASIAQQAIDAGAAGFIPKAMGANSLVNAVRFMVMGETFIPAAALMAEETPGQADFVKNLSKRQIEVLTGLCRGSSNKEIARELDLQEVTVKLHVRTLCQKIGAKNRTHAAMIAKEAGFT</sequence>
<dbReference type="CDD" id="cd17535">
    <property type="entry name" value="REC_NarL-like"/>
    <property type="match status" value="1"/>
</dbReference>
<name>A0A239PUW1_9RHOB</name>
<evidence type="ECO:0000313" key="6">
    <source>
        <dbReference type="EMBL" id="SNT73813.1"/>
    </source>
</evidence>
<keyword evidence="7" id="KW-1185">Reference proteome</keyword>
<evidence type="ECO:0000259" key="5">
    <source>
        <dbReference type="PROSITE" id="PS50110"/>
    </source>
</evidence>
<reference evidence="6 7" key="1">
    <citation type="submission" date="2017-07" db="EMBL/GenBank/DDBJ databases">
        <authorList>
            <person name="Sun Z.S."/>
            <person name="Albrecht U."/>
            <person name="Echele G."/>
            <person name="Lee C.C."/>
        </authorList>
    </citation>
    <scope>NUCLEOTIDE SEQUENCE [LARGE SCALE GENOMIC DNA]</scope>
    <source>
        <strain evidence="6 7">DSM 14827</strain>
    </source>
</reference>
<dbReference type="PANTHER" id="PTHR45566">
    <property type="entry name" value="HTH-TYPE TRANSCRIPTIONAL REGULATOR YHJB-RELATED"/>
    <property type="match status" value="1"/>
</dbReference>
<dbReference type="Proteomes" id="UP000198307">
    <property type="component" value="Unassembled WGS sequence"/>
</dbReference>
<dbReference type="Pfam" id="PF00196">
    <property type="entry name" value="GerE"/>
    <property type="match status" value="1"/>
</dbReference>